<organism evidence="3 4">
    <name type="scientific">Actinocorallia herbida</name>
    <dbReference type="NCBI Taxonomy" id="58109"/>
    <lineage>
        <taxon>Bacteria</taxon>
        <taxon>Bacillati</taxon>
        <taxon>Actinomycetota</taxon>
        <taxon>Actinomycetes</taxon>
        <taxon>Streptosporangiales</taxon>
        <taxon>Thermomonosporaceae</taxon>
        <taxon>Actinocorallia</taxon>
    </lineage>
</organism>
<dbReference type="Proteomes" id="UP000272400">
    <property type="component" value="Unassembled WGS sequence"/>
</dbReference>
<dbReference type="PRINTS" id="PR00169">
    <property type="entry name" value="KCHANNEL"/>
</dbReference>
<dbReference type="RefSeq" id="WP_123667986.1">
    <property type="nucleotide sequence ID" value="NZ_RJKE01000001.1"/>
</dbReference>
<feature type="transmembrane region" description="Helical" evidence="1">
    <location>
        <begin position="12"/>
        <end position="29"/>
    </location>
</feature>
<dbReference type="SUPFAM" id="SSF81324">
    <property type="entry name" value="Voltage-gated potassium channels"/>
    <property type="match status" value="1"/>
</dbReference>
<feature type="transmembrane region" description="Helical" evidence="1">
    <location>
        <begin position="41"/>
        <end position="61"/>
    </location>
</feature>
<proteinExistence type="predicted"/>
<dbReference type="InterPro" id="IPR013099">
    <property type="entry name" value="K_chnl_dom"/>
</dbReference>
<name>A0A3N1D5G6_9ACTN</name>
<dbReference type="OrthoDB" id="8477930at2"/>
<comment type="caution">
    <text evidence="3">The sequence shown here is derived from an EMBL/GenBank/DDBJ whole genome shotgun (WGS) entry which is preliminary data.</text>
</comment>
<evidence type="ECO:0000256" key="1">
    <source>
        <dbReference type="SAM" id="Phobius"/>
    </source>
</evidence>
<dbReference type="AlphaFoldDB" id="A0A3N1D5G6"/>
<dbReference type="Gene3D" id="1.10.287.70">
    <property type="match status" value="1"/>
</dbReference>
<gene>
    <name evidence="3" type="ORF">EDD29_6473</name>
</gene>
<evidence type="ECO:0000259" key="2">
    <source>
        <dbReference type="Pfam" id="PF07885"/>
    </source>
</evidence>
<evidence type="ECO:0000313" key="3">
    <source>
        <dbReference type="EMBL" id="ROO88791.1"/>
    </source>
</evidence>
<accession>A0A3N1D5G6</accession>
<protein>
    <submittedName>
        <fullName evidence="3">Ion channel</fullName>
    </submittedName>
</protein>
<evidence type="ECO:0000313" key="4">
    <source>
        <dbReference type="Proteomes" id="UP000272400"/>
    </source>
</evidence>
<feature type="transmembrane region" description="Helical" evidence="1">
    <location>
        <begin position="135"/>
        <end position="157"/>
    </location>
</feature>
<sequence>MAVSVPRRVRVWGEAFLAFFGGAIVYFAVPVKPQDIESGFVLRGILLFLSLSLVTAVLIRQGQRVTREGRLPAEQIALLLSMVDLVIVFFALIYYARSAEFSGIATRLDALYFTVSTLCTVGFGDIVPIGQWARIITTVQMIFDLVIVTSLITIILAHARGRMRER</sequence>
<dbReference type="Pfam" id="PF07885">
    <property type="entry name" value="Ion_trans_2"/>
    <property type="match status" value="1"/>
</dbReference>
<keyword evidence="1" id="KW-0812">Transmembrane</keyword>
<dbReference type="EMBL" id="RJKE01000001">
    <property type="protein sequence ID" value="ROO88791.1"/>
    <property type="molecule type" value="Genomic_DNA"/>
</dbReference>
<feature type="domain" description="Potassium channel" evidence="2">
    <location>
        <begin position="85"/>
        <end position="155"/>
    </location>
</feature>
<keyword evidence="1" id="KW-0472">Membrane</keyword>
<feature type="transmembrane region" description="Helical" evidence="1">
    <location>
        <begin position="76"/>
        <end position="96"/>
    </location>
</feature>
<keyword evidence="1" id="KW-1133">Transmembrane helix</keyword>
<feature type="transmembrane region" description="Helical" evidence="1">
    <location>
        <begin position="108"/>
        <end position="129"/>
    </location>
</feature>
<reference evidence="3 4" key="1">
    <citation type="submission" date="2018-11" db="EMBL/GenBank/DDBJ databases">
        <title>Sequencing the genomes of 1000 actinobacteria strains.</title>
        <authorList>
            <person name="Klenk H.-P."/>
        </authorList>
    </citation>
    <scope>NUCLEOTIDE SEQUENCE [LARGE SCALE GENOMIC DNA]</scope>
    <source>
        <strain evidence="3 4">DSM 44254</strain>
    </source>
</reference>
<keyword evidence="4" id="KW-1185">Reference proteome</keyword>